<dbReference type="PANTHER" id="PTHR42034">
    <property type="entry name" value="CHROMOSOME 7, WHOLE GENOME SHOTGUN SEQUENCE-RELATED"/>
    <property type="match status" value="1"/>
</dbReference>
<proteinExistence type="predicted"/>
<dbReference type="OrthoDB" id="2548233at2759"/>
<dbReference type="PANTHER" id="PTHR42034:SF1">
    <property type="entry name" value="CONDENSATION DOMAIN-CONTAINING PROTEIN"/>
    <property type="match status" value="1"/>
</dbReference>
<evidence type="ECO:0000313" key="2">
    <source>
        <dbReference type="Proteomes" id="UP000250043"/>
    </source>
</evidence>
<name>A0A8E2AJH2_9APHY</name>
<gene>
    <name evidence="1" type="ORF">OBBRIDRAFT_287727</name>
</gene>
<dbReference type="Gene3D" id="3.30.559.10">
    <property type="entry name" value="Chloramphenicol acetyltransferase-like domain"/>
    <property type="match status" value="1"/>
</dbReference>
<sequence>MQESQWERIGWHSEDPNAYTRPLLGSELLADQASILEDGFGEGCIGLTFTSTLSDAKIQARLRIAMAHLRYHCPLIAASLEQGIHDPQLRSWVYVPVKDMRDLQDWLDESVVVVPEPIEPSSFVEKMGLQRMPYIRKDGKQLILRCYLIRPGSEPDAFCIFFHGVHSIMDAKPTLDAFSLLFDSLSNPGHFAGLDWGQEWKQLPVGPVTVTGGPRDGWDTAGASLFAKLASTYGNPTPSHSLQCKRLDISVPGRSVKAELSFSDIETSRIIHVLKTHGYSVTHLTEAAYAMAIFKLNPVVPSDAAAAHVTFQRNVISLSKYFVPQYTEKCHFVSAFVLVPVSFYWRDIADAEDDKARLLVAMRADKAQYDEYLANPCLPHLMAQQMELAPPRERMVIGNPLAPILTNPGIIENRIASEWSDTSDPGEPALFRVQDFHIHHRLTAPAPMGHTWTMHGRLHIQLVATDNWEQAELQTCLDEIRRQILLLID</sequence>
<evidence type="ECO:0000313" key="1">
    <source>
        <dbReference type="EMBL" id="OCH85711.1"/>
    </source>
</evidence>
<dbReference type="Proteomes" id="UP000250043">
    <property type="component" value="Unassembled WGS sequence"/>
</dbReference>
<reference evidence="1 2" key="1">
    <citation type="submission" date="2016-07" db="EMBL/GenBank/DDBJ databases">
        <title>Draft genome of the white-rot fungus Obba rivulosa 3A-2.</title>
        <authorList>
            <consortium name="DOE Joint Genome Institute"/>
            <person name="Miettinen O."/>
            <person name="Riley R."/>
            <person name="Acob R."/>
            <person name="Barry K."/>
            <person name="Cullen D."/>
            <person name="De Vries R."/>
            <person name="Hainaut M."/>
            <person name="Hatakka A."/>
            <person name="Henrissat B."/>
            <person name="Hilden K."/>
            <person name="Kuo R."/>
            <person name="Labutti K."/>
            <person name="Lipzen A."/>
            <person name="Makela M.R."/>
            <person name="Sandor L."/>
            <person name="Spatafora J.W."/>
            <person name="Grigoriev I.V."/>
            <person name="Hibbett D.S."/>
        </authorList>
    </citation>
    <scope>NUCLEOTIDE SEQUENCE [LARGE SCALE GENOMIC DNA]</scope>
    <source>
        <strain evidence="1 2">3A-2</strain>
    </source>
</reference>
<dbReference type="Gene3D" id="3.30.559.30">
    <property type="entry name" value="Nonribosomal peptide synthetase, condensation domain"/>
    <property type="match status" value="1"/>
</dbReference>
<organism evidence="1 2">
    <name type="scientific">Obba rivulosa</name>
    <dbReference type="NCBI Taxonomy" id="1052685"/>
    <lineage>
        <taxon>Eukaryota</taxon>
        <taxon>Fungi</taxon>
        <taxon>Dikarya</taxon>
        <taxon>Basidiomycota</taxon>
        <taxon>Agaricomycotina</taxon>
        <taxon>Agaricomycetes</taxon>
        <taxon>Polyporales</taxon>
        <taxon>Gelatoporiaceae</taxon>
        <taxon>Obba</taxon>
    </lineage>
</organism>
<dbReference type="AlphaFoldDB" id="A0A8E2AJH2"/>
<dbReference type="InterPro" id="IPR023213">
    <property type="entry name" value="CAT-like_dom_sf"/>
</dbReference>
<dbReference type="EMBL" id="KV722567">
    <property type="protein sequence ID" value="OCH85711.1"/>
    <property type="molecule type" value="Genomic_DNA"/>
</dbReference>
<keyword evidence="2" id="KW-1185">Reference proteome</keyword>
<protein>
    <submittedName>
        <fullName evidence="1">Uncharacterized protein</fullName>
    </submittedName>
</protein>
<accession>A0A8E2AJH2</accession>